<dbReference type="Pfam" id="PF06258">
    <property type="entry name" value="Mito_fiss_Elm1"/>
    <property type="match status" value="1"/>
</dbReference>
<dbReference type="HOGENOM" id="CLU_741117_0_0_0"/>
<evidence type="ECO:0008006" key="3">
    <source>
        <dbReference type="Google" id="ProtNLM"/>
    </source>
</evidence>
<dbReference type="Proteomes" id="UP000002366">
    <property type="component" value="Chromosome"/>
</dbReference>
<evidence type="ECO:0000313" key="1">
    <source>
        <dbReference type="EMBL" id="ADE57606.1"/>
    </source>
</evidence>
<organism evidence="1 2">
    <name type="scientific">Aminobacterium colombiense (strain DSM 12261 / ALA-1)</name>
    <dbReference type="NCBI Taxonomy" id="572547"/>
    <lineage>
        <taxon>Bacteria</taxon>
        <taxon>Thermotogati</taxon>
        <taxon>Synergistota</taxon>
        <taxon>Synergistia</taxon>
        <taxon>Synergistales</taxon>
        <taxon>Aminobacteriaceae</taxon>
        <taxon>Aminobacterium</taxon>
    </lineage>
</organism>
<protein>
    <recommendedName>
        <fullName evidence="3">Nucleoside-diphosphate sugar epimerase</fullName>
    </recommendedName>
</protein>
<accession>D5EGC4</accession>
<dbReference type="STRING" id="572547.Amico_1489"/>
<evidence type="ECO:0000313" key="2">
    <source>
        <dbReference type="Proteomes" id="UP000002366"/>
    </source>
</evidence>
<dbReference type="AlphaFoldDB" id="D5EGC4"/>
<dbReference type="EMBL" id="CP001997">
    <property type="protein sequence ID" value="ADE57606.1"/>
    <property type="molecule type" value="Genomic_DNA"/>
</dbReference>
<dbReference type="eggNOG" id="COG3660">
    <property type="taxonomic scope" value="Bacteria"/>
</dbReference>
<dbReference type="KEGG" id="aco:Amico_1489"/>
<reference evidence="1 2" key="1">
    <citation type="journal article" date="2010" name="Stand. Genomic Sci.">
        <title>Complete genome sequence of Aminobacterium colombiense type strain (ALA-1).</title>
        <authorList>
            <person name="Chertkov O."/>
            <person name="Sikorski J."/>
            <person name="Brambilla E."/>
            <person name="Lapidus A."/>
            <person name="Copeland A."/>
            <person name="Glavina Del Rio T."/>
            <person name="Nolan M."/>
            <person name="Lucas S."/>
            <person name="Tice H."/>
            <person name="Cheng J.F."/>
            <person name="Han C."/>
            <person name="Detter J.C."/>
            <person name="Bruce D."/>
            <person name="Tapia R."/>
            <person name="Goodwin L."/>
            <person name="Pitluck S."/>
            <person name="Liolios K."/>
            <person name="Ivanova N."/>
            <person name="Mavromatis K."/>
            <person name="Ovchinnikova G."/>
            <person name="Pati A."/>
            <person name="Chen A."/>
            <person name="Palaniappan K."/>
            <person name="Land M."/>
            <person name="Hauser L."/>
            <person name="Chang Y.J."/>
            <person name="Jeffries C.D."/>
            <person name="Spring S."/>
            <person name="Rohde M."/>
            <person name="Goker M."/>
            <person name="Bristow J."/>
            <person name="Eisen J.A."/>
            <person name="Markowitz V."/>
            <person name="Hugenholtz P."/>
            <person name="Kyrpides N.C."/>
            <person name="Klenk H.P."/>
        </authorList>
    </citation>
    <scope>NUCLEOTIDE SEQUENCE [LARGE SCALE GENOMIC DNA]</scope>
    <source>
        <strain evidence="2">DSM 12261 / ALA-1</strain>
    </source>
</reference>
<dbReference type="InterPro" id="IPR009367">
    <property type="entry name" value="Elm1-like"/>
</dbReference>
<keyword evidence="2" id="KW-1185">Reference proteome</keyword>
<sequence>MKGGPGLVVILSDGIRGHLFQSRGIAGWLAQETGTIVEELEVPKVSGFRKLCLLKLKGRHLPSMDKKSLEDWLAKTGATQLMEQCQTLLTRHSAEPHEVLFISAGSGTAAFNLALSSYLAAKSCALMTPSFIGSNPFDFAIVPLHDRPKDIQNVLPTLGAPNSIFPEKLKQAAEELATLYPQESQDRWALLIGGDDGNYRISGRWVEENVKPIVSASAAKGADLYITTSRRTAQDAEDALVHMAANQPHVKMLLLASQNPLNPVPGMMGLCNRVFCTEDSVSMVSEAITAGHRVILMGVEHRKGIKGILQQVASPFYLWGIPRFNTLFDAFKKKGCLVEYSPQFLESGEGLKGIKDFNEARRAALWIIERWKE</sequence>
<gene>
    <name evidence="1" type="ordered locus">Amico_1489</name>
</gene>
<proteinExistence type="predicted"/>
<name>D5EGC4_AMICL</name>